<protein>
    <recommendedName>
        <fullName evidence="1">Zinc finger CGNR domain-containing protein</fullName>
    </recommendedName>
</protein>
<dbReference type="Pfam" id="PF07336">
    <property type="entry name" value="ABATE"/>
    <property type="match status" value="1"/>
</dbReference>
<evidence type="ECO:0000313" key="2">
    <source>
        <dbReference type="EMBL" id="GLV60652.1"/>
    </source>
</evidence>
<dbReference type="Gene3D" id="1.10.3300.10">
    <property type="entry name" value="Jann2411-like domain"/>
    <property type="match status" value="1"/>
</dbReference>
<evidence type="ECO:0000259" key="1">
    <source>
        <dbReference type="Pfam" id="PF11706"/>
    </source>
</evidence>
<keyword evidence="3" id="KW-1185">Reference proteome</keyword>
<dbReference type="InterPro" id="IPR021005">
    <property type="entry name" value="Znf_CGNR"/>
</dbReference>
<dbReference type="InterPro" id="IPR023286">
    <property type="entry name" value="ABATE_dom_sf"/>
</dbReference>
<dbReference type="EMBL" id="BSRI01000002">
    <property type="protein sequence ID" value="GLV60652.1"/>
    <property type="molecule type" value="Genomic_DNA"/>
</dbReference>
<sequence>MREMIWLDLVNTDWHDYRGSGRHEDRLLRPGMLEQLLEHWGIEGMEQATDETIAGLQRLRALIQLVIHPLLEKRLPEQDELAALNVYLEQAPTRLLVSRDEQLIQLQQLPCRRDWSWVYGEIAASFAHTLAERDPFRIKQCENPDCLWTYYDESSTASRRWCEGPCANIMRVRRYRARHHPTPP</sequence>
<proteinExistence type="predicted"/>
<comment type="caution">
    <text evidence="2">The sequence shown here is derived from an EMBL/GenBank/DDBJ whole genome shotgun (WGS) entry which is preliminary data.</text>
</comment>
<feature type="domain" description="Zinc finger CGNR" evidence="1">
    <location>
        <begin position="137"/>
        <end position="179"/>
    </location>
</feature>
<dbReference type="PANTHER" id="PTHR35525:SF3">
    <property type="entry name" value="BLL6575 PROTEIN"/>
    <property type="match status" value="1"/>
</dbReference>
<evidence type="ECO:0000313" key="3">
    <source>
        <dbReference type="Proteomes" id="UP001344906"/>
    </source>
</evidence>
<dbReference type="Pfam" id="PF11706">
    <property type="entry name" value="zf-CGNR"/>
    <property type="match status" value="1"/>
</dbReference>
<dbReference type="SUPFAM" id="SSF160904">
    <property type="entry name" value="Jann2411-like"/>
    <property type="match status" value="1"/>
</dbReference>
<organism evidence="2 3">
    <name type="scientific">Dictyobacter halimunensis</name>
    <dbReference type="NCBI Taxonomy" id="3026934"/>
    <lineage>
        <taxon>Bacteria</taxon>
        <taxon>Bacillati</taxon>
        <taxon>Chloroflexota</taxon>
        <taxon>Ktedonobacteria</taxon>
        <taxon>Ktedonobacterales</taxon>
        <taxon>Dictyobacteraceae</taxon>
        <taxon>Dictyobacter</taxon>
    </lineage>
</organism>
<name>A0ABQ6G3H1_9CHLR</name>
<accession>A0ABQ6G3H1</accession>
<dbReference type="InterPro" id="IPR010852">
    <property type="entry name" value="ABATE"/>
</dbReference>
<gene>
    <name evidence="2" type="ORF">KDH_74710</name>
</gene>
<reference evidence="2 3" key="1">
    <citation type="submission" date="2023-02" db="EMBL/GenBank/DDBJ databases">
        <title>Dictyobacter halimunensis sp. nov., a new member of the class Ktedonobacteria from forest soil in a geothermal area.</title>
        <authorList>
            <person name="Rachmania M.K."/>
            <person name="Ningsih F."/>
            <person name="Sakai Y."/>
            <person name="Yabe S."/>
            <person name="Yokota A."/>
            <person name="Sjamsuridzal W."/>
        </authorList>
    </citation>
    <scope>NUCLEOTIDE SEQUENCE [LARGE SCALE GENOMIC DNA]</scope>
    <source>
        <strain evidence="2 3">S3.2.2.5</strain>
    </source>
</reference>
<dbReference type="Proteomes" id="UP001344906">
    <property type="component" value="Unassembled WGS sequence"/>
</dbReference>
<dbReference type="PANTHER" id="PTHR35525">
    <property type="entry name" value="BLL6575 PROTEIN"/>
    <property type="match status" value="1"/>
</dbReference>